<keyword evidence="7" id="KW-1185">Reference proteome</keyword>
<dbReference type="Proteomes" id="UP000612746">
    <property type="component" value="Unassembled WGS sequence"/>
</dbReference>
<accession>A0A8H7PUV0</accession>
<evidence type="ECO:0000256" key="1">
    <source>
        <dbReference type="ARBA" id="ARBA00004141"/>
    </source>
</evidence>
<comment type="subcellular location">
    <subcellularLocation>
        <location evidence="1 5">Membrane</location>
        <topology evidence="1 5">Multi-pass membrane protein</topology>
    </subcellularLocation>
</comment>
<organism evidence="6 7">
    <name type="scientific">Umbelopsis vinacea</name>
    <dbReference type="NCBI Taxonomy" id="44442"/>
    <lineage>
        <taxon>Eukaryota</taxon>
        <taxon>Fungi</taxon>
        <taxon>Fungi incertae sedis</taxon>
        <taxon>Mucoromycota</taxon>
        <taxon>Mucoromycotina</taxon>
        <taxon>Umbelopsidomycetes</taxon>
        <taxon>Umbelopsidales</taxon>
        <taxon>Umbelopsidaceae</taxon>
        <taxon>Umbelopsis</taxon>
    </lineage>
</organism>
<dbReference type="GO" id="GO:0005794">
    <property type="term" value="C:Golgi apparatus"/>
    <property type="evidence" value="ECO:0007669"/>
    <property type="project" value="TreeGrafter"/>
</dbReference>
<dbReference type="PANTHER" id="PTHR19317:SF0">
    <property type="entry name" value="PRENYLATED RAB ACCEPTOR PROTEIN 1"/>
    <property type="match status" value="1"/>
</dbReference>
<feature type="transmembrane region" description="Helical" evidence="5">
    <location>
        <begin position="81"/>
        <end position="113"/>
    </location>
</feature>
<sequence length="187" mass="20203">MSAKTAPSFNPEQIASAASTAATAVASDPRFGFLHRLRNERFGQLRPLSEFFDRHRFSLTTSFQTISQRWSYNLQYFQSNYSIIVLALSIYAVITSPLLLFTIAFIFGGFYLISRQGGQPLTIGGSVISPSTMYAFYGGASLILLLFSGATGAIFWIIGAAAVIILGHAAMLEPGLEGDFASGPVQV</sequence>
<dbReference type="Pfam" id="PF03208">
    <property type="entry name" value="PRA1"/>
    <property type="match status" value="1"/>
</dbReference>
<dbReference type="GO" id="GO:0016020">
    <property type="term" value="C:membrane"/>
    <property type="evidence" value="ECO:0007669"/>
    <property type="project" value="UniProtKB-SubCell"/>
</dbReference>
<keyword evidence="4 5" id="KW-0472">Membrane</keyword>
<gene>
    <name evidence="6" type="ORF">INT44_006474</name>
</gene>
<reference evidence="6" key="1">
    <citation type="submission" date="2020-12" db="EMBL/GenBank/DDBJ databases">
        <title>Metabolic potential, ecology and presence of endohyphal bacteria is reflected in genomic diversity of Mucoromycotina.</title>
        <authorList>
            <person name="Muszewska A."/>
            <person name="Okrasinska A."/>
            <person name="Steczkiewicz K."/>
            <person name="Drgas O."/>
            <person name="Orlowska M."/>
            <person name="Perlinska-Lenart U."/>
            <person name="Aleksandrzak-Piekarczyk T."/>
            <person name="Szatraj K."/>
            <person name="Zielenkiewicz U."/>
            <person name="Pilsyk S."/>
            <person name="Malc E."/>
            <person name="Mieczkowski P."/>
            <person name="Kruszewska J.S."/>
            <person name="Biernat P."/>
            <person name="Pawlowska J."/>
        </authorList>
    </citation>
    <scope>NUCLEOTIDE SEQUENCE</scope>
    <source>
        <strain evidence="6">WA0000051536</strain>
    </source>
</reference>
<evidence type="ECO:0000313" key="7">
    <source>
        <dbReference type="Proteomes" id="UP000612746"/>
    </source>
</evidence>
<dbReference type="EMBL" id="JAEPRA010000010">
    <property type="protein sequence ID" value="KAG2179626.1"/>
    <property type="molecule type" value="Genomic_DNA"/>
</dbReference>
<evidence type="ECO:0000256" key="3">
    <source>
        <dbReference type="ARBA" id="ARBA00022989"/>
    </source>
</evidence>
<name>A0A8H7PUV0_9FUNG</name>
<dbReference type="InterPro" id="IPR004895">
    <property type="entry name" value="Prenylated_rab_accept_PRA1"/>
</dbReference>
<keyword evidence="2 5" id="KW-0812">Transmembrane</keyword>
<feature type="transmembrane region" description="Helical" evidence="5">
    <location>
        <begin position="134"/>
        <end position="167"/>
    </location>
</feature>
<protein>
    <recommendedName>
        <fullName evidence="5">PRA1 family protein</fullName>
    </recommendedName>
</protein>
<dbReference type="OrthoDB" id="63113at2759"/>
<dbReference type="AlphaFoldDB" id="A0A8H7PUV0"/>
<evidence type="ECO:0000313" key="6">
    <source>
        <dbReference type="EMBL" id="KAG2179626.1"/>
    </source>
</evidence>
<evidence type="ECO:0000256" key="4">
    <source>
        <dbReference type="ARBA" id="ARBA00023136"/>
    </source>
</evidence>
<dbReference type="PANTHER" id="PTHR19317">
    <property type="entry name" value="PRENYLATED RAB ACCEPTOR 1-RELATED"/>
    <property type="match status" value="1"/>
</dbReference>
<keyword evidence="3 5" id="KW-1133">Transmembrane helix</keyword>
<comment type="similarity">
    <text evidence="5">Belongs to the PRA1 family.</text>
</comment>
<evidence type="ECO:0000256" key="5">
    <source>
        <dbReference type="RuleBase" id="RU363107"/>
    </source>
</evidence>
<proteinExistence type="inferred from homology"/>
<comment type="caution">
    <text evidence="6">The sequence shown here is derived from an EMBL/GenBank/DDBJ whole genome shotgun (WGS) entry which is preliminary data.</text>
</comment>
<evidence type="ECO:0000256" key="2">
    <source>
        <dbReference type="ARBA" id="ARBA00022692"/>
    </source>
</evidence>